<evidence type="ECO:0000256" key="5">
    <source>
        <dbReference type="ARBA" id="ARBA00022679"/>
    </source>
</evidence>
<evidence type="ECO:0000256" key="10">
    <source>
        <dbReference type="SAM" id="Phobius"/>
    </source>
</evidence>
<dbReference type="Gene3D" id="3.30.565.10">
    <property type="entry name" value="Histidine kinase-like ATPase, C-terminal domain"/>
    <property type="match status" value="1"/>
</dbReference>
<dbReference type="Pfam" id="PF00512">
    <property type="entry name" value="HisKA"/>
    <property type="match status" value="1"/>
</dbReference>
<keyword evidence="7 13" id="KW-0418">Kinase</keyword>
<dbReference type="PANTHER" id="PTHR45528">
    <property type="entry name" value="SENSOR HISTIDINE KINASE CPXA"/>
    <property type="match status" value="1"/>
</dbReference>
<dbReference type="GO" id="GO:0016020">
    <property type="term" value="C:membrane"/>
    <property type="evidence" value="ECO:0007669"/>
    <property type="project" value="UniProtKB-SubCell"/>
</dbReference>
<dbReference type="Proteomes" id="UP000304900">
    <property type="component" value="Unassembled WGS sequence"/>
</dbReference>
<dbReference type="InterPro" id="IPR003661">
    <property type="entry name" value="HisK_dim/P_dom"/>
</dbReference>
<dbReference type="PANTHER" id="PTHR45528:SF12">
    <property type="entry name" value="SENSOR HISTIDINE KINASE ARSS"/>
    <property type="match status" value="1"/>
</dbReference>
<dbReference type="OrthoDB" id="913606at2"/>
<dbReference type="PROSITE" id="PS50885">
    <property type="entry name" value="HAMP"/>
    <property type="match status" value="1"/>
</dbReference>
<feature type="domain" description="HAMP" evidence="12">
    <location>
        <begin position="176"/>
        <end position="229"/>
    </location>
</feature>
<name>A0A4U6D2H4_9BACT</name>
<reference evidence="13 14" key="1">
    <citation type="submission" date="2019-05" db="EMBL/GenBank/DDBJ databases">
        <title>Dyadobacter AR-3-8 sp. nov., isolated from arctic soil.</title>
        <authorList>
            <person name="Chaudhary D.K."/>
        </authorList>
    </citation>
    <scope>NUCLEOTIDE SEQUENCE [LARGE SCALE GENOMIC DNA]</scope>
    <source>
        <strain evidence="13 14">AR-3-8</strain>
    </source>
</reference>
<dbReference type="PROSITE" id="PS50109">
    <property type="entry name" value="HIS_KIN"/>
    <property type="match status" value="1"/>
</dbReference>
<dbReference type="EC" id="2.7.13.3" evidence="3"/>
<dbReference type="Gene3D" id="1.10.287.130">
    <property type="match status" value="1"/>
</dbReference>
<dbReference type="SMART" id="SM00387">
    <property type="entry name" value="HATPase_c"/>
    <property type="match status" value="1"/>
</dbReference>
<dbReference type="SUPFAM" id="SSF55874">
    <property type="entry name" value="ATPase domain of HSP90 chaperone/DNA topoisomerase II/histidine kinase"/>
    <property type="match status" value="1"/>
</dbReference>
<dbReference type="SUPFAM" id="SSF47384">
    <property type="entry name" value="Homodimeric domain of signal transducing histidine kinase"/>
    <property type="match status" value="1"/>
</dbReference>
<evidence type="ECO:0000256" key="8">
    <source>
        <dbReference type="ARBA" id="ARBA00022989"/>
    </source>
</evidence>
<comment type="subcellular location">
    <subcellularLocation>
        <location evidence="2">Membrane</location>
        <topology evidence="2">Multi-pass membrane protein</topology>
    </subcellularLocation>
</comment>
<gene>
    <name evidence="13" type="ORF">FDK13_21735</name>
</gene>
<dbReference type="InterPro" id="IPR003594">
    <property type="entry name" value="HATPase_dom"/>
</dbReference>
<dbReference type="InterPro" id="IPR036890">
    <property type="entry name" value="HATPase_C_sf"/>
</dbReference>
<dbReference type="InterPro" id="IPR005467">
    <property type="entry name" value="His_kinase_dom"/>
</dbReference>
<keyword evidence="8 10" id="KW-1133">Transmembrane helix</keyword>
<dbReference type="EMBL" id="SZVO01000010">
    <property type="protein sequence ID" value="TKT90357.1"/>
    <property type="molecule type" value="Genomic_DNA"/>
</dbReference>
<keyword evidence="5" id="KW-0808">Transferase</keyword>
<organism evidence="13 14">
    <name type="scientific">Dyadobacter frigoris</name>
    <dbReference type="NCBI Taxonomy" id="2576211"/>
    <lineage>
        <taxon>Bacteria</taxon>
        <taxon>Pseudomonadati</taxon>
        <taxon>Bacteroidota</taxon>
        <taxon>Cytophagia</taxon>
        <taxon>Cytophagales</taxon>
        <taxon>Spirosomataceae</taxon>
        <taxon>Dyadobacter</taxon>
    </lineage>
</organism>
<dbReference type="CDD" id="cd00082">
    <property type="entry name" value="HisKA"/>
    <property type="match status" value="1"/>
</dbReference>
<comment type="catalytic activity">
    <reaction evidence="1">
        <text>ATP + protein L-histidine = ADP + protein N-phospho-L-histidine.</text>
        <dbReference type="EC" id="2.7.13.3"/>
    </reaction>
</comment>
<feature type="transmembrane region" description="Helical" evidence="10">
    <location>
        <begin position="7"/>
        <end position="30"/>
    </location>
</feature>
<evidence type="ECO:0000256" key="7">
    <source>
        <dbReference type="ARBA" id="ARBA00022777"/>
    </source>
</evidence>
<keyword evidence="14" id="KW-1185">Reference proteome</keyword>
<evidence type="ECO:0000256" key="3">
    <source>
        <dbReference type="ARBA" id="ARBA00012438"/>
    </source>
</evidence>
<dbReference type="InterPro" id="IPR004358">
    <property type="entry name" value="Sig_transdc_His_kin-like_C"/>
</dbReference>
<dbReference type="InterPro" id="IPR003660">
    <property type="entry name" value="HAMP_dom"/>
</dbReference>
<keyword evidence="4" id="KW-0597">Phosphoprotein</keyword>
<evidence type="ECO:0000256" key="2">
    <source>
        <dbReference type="ARBA" id="ARBA00004141"/>
    </source>
</evidence>
<evidence type="ECO:0000313" key="14">
    <source>
        <dbReference type="Proteomes" id="UP000304900"/>
    </source>
</evidence>
<sequence>MSIKQNITIAFTLVVATILVLFSLFVYYSYEDYRADLMLERLSVRAEATKKMLSSPETFKTDNFFPLAEQYEAVYDQHNDLVVATAQTSDYVPDAGFLKTVRSKKKYKFAYNSPFFDFKKEGVALTYFKNGKPFVALVTAYDVHGYNMSRTLRFSLFFGNLLALIVIGITGYFFSRRAMLPFDELIKQMDRAPISDFGFRIVQGTRQDEAASLASSFNGLLQKIKELADNQRSFISYASHELRTPLTVIKGVLETSLSYDVDKVQLQQSAQEAVNQVNHAIELSNNLLFLAEVDGLRLTVDKRDINVTDLVMDSVSYIQRKYPSQPLELEFIQDESASDDFQAVTEGIPHLLRSAFNNVLDNACKYSDFKPISIKIIEEKELIRIIITDQGIGILPEDLENIFMPMMRGKNTGTITGFGIGLSLVKKIIDFHLGTFEIDSVAGKGTTVAIHLPLKSSNRILMPV</sequence>
<comment type="caution">
    <text evidence="13">The sequence shown here is derived from an EMBL/GenBank/DDBJ whole genome shotgun (WGS) entry which is preliminary data.</text>
</comment>
<evidence type="ECO:0000256" key="9">
    <source>
        <dbReference type="ARBA" id="ARBA00023136"/>
    </source>
</evidence>
<protein>
    <recommendedName>
        <fullName evidence="3">histidine kinase</fullName>
        <ecNumber evidence="3">2.7.13.3</ecNumber>
    </recommendedName>
</protein>
<feature type="domain" description="Histidine kinase" evidence="11">
    <location>
        <begin position="237"/>
        <end position="456"/>
    </location>
</feature>
<accession>A0A4U6D2H4</accession>
<evidence type="ECO:0000259" key="11">
    <source>
        <dbReference type="PROSITE" id="PS50109"/>
    </source>
</evidence>
<dbReference type="RefSeq" id="WP_137342120.1">
    <property type="nucleotide sequence ID" value="NZ_BSQH01000004.1"/>
</dbReference>
<keyword evidence="6 10" id="KW-0812">Transmembrane</keyword>
<evidence type="ECO:0000313" key="13">
    <source>
        <dbReference type="EMBL" id="TKT90357.1"/>
    </source>
</evidence>
<keyword evidence="9 10" id="KW-0472">Membrane</keyword>
<dbReference type="Gene3D" id="6.10.340.10">
    <property type="match status" value="1"/>
</dbReference>
<dbReference type="GO" id="GO:0000155">
    <property type="term" value="F:phosphorelay sensor kinase activity"/>
    <property type="evidence" value="ECO:0007669"/>
    <property type="project" value="InterPro"/>
</dbReference>
<dbReference type="InterPro" id="IPR050398">
    <property type="entry name" value="HssS/ArlS-like"/>
</dbReference>
<dbReference type="PRINTS" id="PR00344">
    <property type="entry name" value="BCTRLSENSOR"/>
</dbReference>
<evidence type="ECO:0000256" key="1">
    <source>
        <dbReference type="ARBA" id="ARBA00000085"/>
    </source>
</evidence>
<evidence type="ECO:0000256" key="4">
    <source>
        <dbReference type="ARBA" id="ARBA00022553"/>
    </source>
</evidence>
<proteinExistence type="predicted"/>
<dbReference type="InterPro" id="IPR036097">
    <property type="entry name" value="HisK_dim/P_sf"/>
</dbReference>
<dbReference type="SMART" id="SM00388">
    <property type="entry name" value="HisKA"/>
    <property type="match status" value="1"/>
</dbReference>
<evidence type="ECO:0000256" key="6">
    <source>
        <dbReference type="ARBA" id="ARBA00022692"/>
    </source>
</evidence>
<feature type="transmembrane region" description="Helical" evidence="10">
    <location>
        <begin position="154"/>
        <end position="174"/>
    </location>
</feature>
<evidence type="ECO:0000259" key="12">
    <source>
        <dbReference type="PROSITE" id="PS50885"/>
    </source>
</evidence>
<dbReference type="Pfam" id="PF02518">
    <property type="entry name" value="HATPase_c"/>
    <property type="match status" value="1"/>
</dbReference>
<dbReference type="AlphaFoldDB" id="A0A4U6D2H4"/>